<keyword evidence="3" id="KW-1185">Reference proteome</keyword>
<accession>A0A5A7RD69</accession>
<dbReference type="Proteomes" id="UP000325081">
    <property type="component" value="Unassembled WGS sequence"/>
</dbReference>
<comment type="caution">
    <text evidence="2">The sequence shown here is derived from an EMBL/GenBank/DDBJ whole genome shotgun (WGS) entry which is preliminary data.</text>
</comment>
<protein>
    <submittedName>
        <fullName evidence="2">F-box family protein</fullName>
    </submittedName>
</protein>
<feature type="region of interest" description="Disordered" evidence="1">
    <location>
        <begin position="75"/>
        <end position="96"/>
    </location>
</feature>
<name>A0A5A7RD69_STRAF</name>
<evidence type="ECO:0000313" key="3">
    <source>
        <dbReference type="Proteomes" id="UP000325081"/>
    </source>
</evidence>
<evidence type="ECO:0000256" key="1">
    <source>
        <dbReference type="SAM" id="MobiDB-lite"/>
    </source>
</evidence>
<sequence>MGSGSSSTTVLHRMKSAFFTSEKALWITRCIGDEVSVSWRNDIKSFGSNGFTPVHKETNTSPYFRATSYPQVEEVSATKQAGRGSKPTSSPTISSTWAGNTWIRPIINCSWCKDRSNDRGNPSLIVLYRMSRPDPRARANKSSPSILLADVMIRWWMNWVLTKVMTKHLAARCRASWTEGFMWPWKGGGIMMMCGGCCPRMSDWAELSHQLPDISHCHCLYLQFK</sequence>
<proteinExistence type="predicted"/>
<dbReference type="EMBL" id="BKCP01011070">
    <property type="protein sequence ID" value="GER54291.1"/>
    <property type="molecule type" value="Genomic_DNA"/>
</dbReference>
<evidence type="ECO:0000313" key="2">
    <source>
        <dbReference type="EMBL" id="GER54291.1"/>
    </source>
</evidence>
<reference evidence="3" key="1">
    <citation type="journal article" date="2019" name="Curr. Biol.">
        <title>Genome Sequence of Striga asiatica Provides Insight into the Evolution of Plant Parasitism.</title>
        <authorList>
            <person name="Yoshida S."/>
            <person name="Kim S."/>
            <person name="Wafula E.K."/>
            <person name="Tanskanen J."/>
            <person name="Kim Y.M."/>
            <person name="Honaas L."/>
            <person name="Yang Z."/>
            <person name="Spallek T."/>
            <person name="Conn C.E."/>
            <person name="Ichihashi Y."/>
            <person name="Cheong K."/>
            <person name="Cui S."/>
            <person name="Der J.P."/>
            <person name="Gundlach H."/>
            <person name="Jiao Y."/>
            <person name="Hori C."/>
            <person name="Ishida J.K."/>
            <person name="Kasahara H."/>
            <person name="Kiba T."/>
            <person name="Kim M.S."/>
            <person name="Koo N."/>
            <person name="Laohavisit A."/>
            <person name="Lee Y.H."/>
            <person name="Lumba S."/>
            <person name="McCourt P."/>
            <person name="Mortimer J.C."/>
            <person name="Mutuku J.M."/>
            <person name="Nomura T."/>
            <person name="Sasaki-Sekimoto Y."/>
            <person name="Seto Y."/>
            <person name="Wang Y."/>
            <person name="Wakatake T."/>
            <person name="Sakakibara H."/>
            <person name="Demura T."/>
            <person name="Yamaguchi S."/>
            <person name="Yoneyama K."/>
            <person name="Manabe R.I."/>
            <person name="Nelson D.C."/>
            <person name="Schulman A.H."/>
            <person name="Timko M.P."/>
            <person name="dePamphilis C.W."/>
            <person name="Choi D."/>
            <person name="Shirasu K."/>
        </authorList>
    </citation>
    <scope>NUCLEOTIDE SEQUENCE [LARGE SCALE GENOMIC DNA]</scope>
    <source>
        <strain evidence="3">cv. UVA1</strain>
    </source>
</reference>
<dbReference type="AlphaFoldDB" id="A0A5A7RD69"/>
<feature type="compositionally biased region" description="Low complexity" evidence="1">
    <location>
        <begin position="85"/>
        <end position="96"/>
    </location>
</feature>
<organism evidence="2 3">
    <name type="scientific">Striga asiatica</name>
    <name type="common">Asiatic witchweed</name>
    <name type="synonym">Buchnera asiatica</name>
    <dbReference type="NCBI Taxonomy" id="4170"/>
    <lineage>
        <taxon>Eukaryota</taxon>
        <taxon>Viridiplantae</taxon>
        <taxon>Streptophyta</taxon>
        <taxon>Embryophyta</taxon>
        <taxon>Tracheophyta</taxon>
        <taxon>Spermatophyta</taxon>
        <taxon>Magnoliopsida</taxon>
        <taxon>eudicotyledons</taxon>
        <taxon>Gunneridae</taxon>
        <taxon>Pentapetalae</taxon>
        <taxon>asterids</taxon>
        <taxon>lamiids</taxon>
        <taxon>Lamiales</taxon>
        <taxon>Orobanchaceae</taxon>
        <taxon>Buchnereae</taxon>
        <taxon>Striga</taxon>
    </lineage>
</organism>
<gene>
    <name evidence="2" type="ORF">STAS_31876</name>
</gene>